<keyword evidence="3" id="KW-1185">Reference proteome</keyword>
<reference evidence="2 3" key="1">
    <citation type="journal article" date="2023" name="Int. J. Syst. Evol. Microbiol.">
        <title>Lactiplantibacillus brownii sp. nov., a novel psychrotolerant species isolated from sauerkraut.</title>
        <authorList>
            <person name="Heng Y.C."/>
            <person name="Silvaraju S."/>
            <person name="Lee J.K.Y."/>
            <person name="Kittelmann S."/>
        </authorList>
    </citation>
    <scope>NUCLEOTIDE SEQUENCE [LARGE SCALE GENOMIC DNA]</scope>
    <source>
        <strain evidence="2 3">WILCCON 0030</strain>
    </source>
</reference>
<feature type="transmembrane region" description="Helical" evidence="1">
    <location>
        <begin position="85"/>
        <end position="104"/>
    </location>
</feature>
<proteinExistence type="predicted"/>
<keyword evidence="1" id="KW-0472">Membrane</keyword>
<keyword evidence="1" id="KW-1133">Transmembrane helix</keyword>
<sequence length="109" mass="12140">MKSHQEILVWLTGLRDNGHTWRWLIVFTMSLFLFLGGCGWQAQASVTSSTTAAPATKVELYDSRTGAMLSMATKHDTNANRVNQIGLAFLTAGVIGGSFCWYRLKRSRK</sequence>
<evidence type="ECO:0000313" key="3">
    <source>
        <dbReference type="Proteomes" id="UP001227831"/>
    </source>
</evidence>
<feature type="transmembrane region" description="Helical" evidence="1">
    <location>
        <begin position="21"/>
        <end position="42"/>
    </location>
</feature>
<accession>A0ABU1A8Q9</accession>
<evidence type="ECO:0000313" key="2">
    <source>
        <dbReference type="EMBL" id="MDQ7937314.1"/>
    </source>
</evidence>
<organism evidence="2 3">
    <name type="scientific">Lactiplantibacillus brownii</name>
    <dbReference type="NCBI Taxonomy" id="3069269"/>
    <lineage>
        <taxon>Bacteria</taxon>
        <taxon>Bacillati</taxon>
        <taxon>Bacillota</taxon>
        <taxon>Bacilli</taxon>
        <taxon>Lactobacillales</taxon>
        <taxon>Lactobacillaceae</taxon>
        <taxon>Lactiplantibacillus</taxon>
    </lineage>
</organism>
<protein>
    <recommendedName>
        <fullName evidence="4">LPXTG cell wall anchor domain-containing protein</fullName>
    </recommendedName>
</protein>
<dbReference type="EMBL" id="JAVCWF010000001">
    <property type="protein sequence ID" value="MDQ7937314.1"/>
    <property type="molecule type" value="Genomic_DNA"/>
</dbReference>
<dbReference type="Proteomes" id="UP001227831">
    <property type="component" value="Unassembled WGS sequence"/>
</dbReference>
<comment type="caution">
    <text evidence="2">The sequence shown here is derived from an EMBL/GenBank/DDBJ whole genome shotgun (WGS) entry which is preliminary data.</text>
</comment>
<name>A0ABU1A8Q9_9LACO</name>
<keyword evidence="1" id="KW-0812">Transmembrane</keyword>
<gene>
    <name evidence="2" type="ORF">RA086_06695</name>
</gene>
<dbReference type="RefSeq" id="WP_308703067.1">
    <property type="nucleotide sequence ID" value="NZ_AP027463.1"/>
</dbReference>
<evidence type="ECO:0000256" key="1">
    <source>
        <dbReference type="SAM" id="Phobius"/>
    </source>
</evidence>
<evidence type="ECO:0008006" key="4">
    <source>
        <dbReference type="Google" id="ProtNLM"/>
    </source>
</evidence>